<feature type="non-terminal residue" evidence="1">
    <location>
        <position position="59"/>
    </location>
</feature>
<protein>
    <submittedName>
        <fullName evidence="1">Uncharacterized protein</fullName>
    </submittedName>
</protein>
<dbReference type="AlphaFoldDB" id="X0XCI0"/>
<reference evidence="1" key="1">
    <citation type="journal article" date="2014" name="Front. Microbiol.">
        <title>High frequency of phylogenetically diverse reductive dehalogenase-homologous genes in deep subseafloor sedimentary metagenomes.</title>
        <authorList>
            <person name="Kawai M."/>
            <person name="Futagami T."/>
            <person name="Toyoda A."/>
            <person name="Takaki Y."/>
            <person name="Nishi S."/>
            <person name="Hori S."/>
            <person name="Arai W."/>
            <person name="Tsubouchi T."/>
            <person name="Morono Y."/>
            <person name="Uchiyama I."/>
            <person name="Ito T."/>
            <person name="Fujiyama A."/>
            <person name="Inagaki F."/>
            <person name="Takami H."/>
        </authorList>
    </citation>
    <scope>NUCLEOTIDE SEQUENCE</scope>
    <source>
        <strain evidence="1">Expedition CK06-06</strain>
    </source>
</reference>
<gene>
    <name evidence="1" type="ORF">S01H1_49482</name>
</gene>
<sequence>MVLVTINGEISDDNHLVVGSYLYPMGSLRRIGLSRIKRIIDRYVFFPSPTVLFVKKAVR</sequence>
<name>X0XCI0_9ZZZZ</name>
<accession>X0XCI0</accession>
<organism evidence="1">
    <name type="scientific">marine sediment metagenome</name>
    <dbReference type="NCBI Taxonomy" id="412755"/>
    <lineage>
        <taxon>unclassified sequences</taxon>
        <taxon>metagenomes</taxon>
        <taxon>ecological metagenomes</taxon>
    </lineage>
</organism>
<proteinExistence type="predicted"/>
<evidence type="ECO:0000313" key="1">
    <source>
        <dbReference type="EMBL" id="GAG22641.1"/>
    </source>
</evidence>
<comment type="caution">
    <text evidence="1">The sequence shown here is derived from an EMBL/GenBank/DDBJ whole genome shotgun (WGS) entry which is preliminary data.</text>
</comment>
<dbReference type="EMBL" id="BARS01031838">
    <property type="protein sequence ID" value="GAG22641.1"/>
    <property type="molecule type" value="Genomic_DNA"/>
</dbReference>